<feature type="transmembrane region" description="Helical" evidence="2">
    <location>
        <begin position="343"/>
        <end position="364"/>
    </location>
</feature>
<feature type="transmembrane region" description="Helical" evidence="2">
    <location>
        <begin position="394"/>
        <end position="412"/>
    </location>
</feature>
<sequence length="475" mass="52232">MTVRDEHIIESNKSINIRPFGFRDKFGYMCGDLGNCFILGLVNSFLMIYYTNVLGISGVIVGSLYFVTKLFDAFVDVAVGRLCDTSKLTAKGRFNPWVSRMKYPFCAVAVLLFLPFVSEFSYTAKIIYICGSYFVYGALLSTVNIPYGAMSAAISSNPADRVSLSTYRSIGSAIGGGATGFFIPILMYTTLVDGSQVISGERFLWISIGCSVLAFIFLTLTCQLTTERVRVETKGSVPISVLLKGLLRNKAMIVLVIVDLLIVINQGLSGTNMTYLFNDYFHNKEAMSVALLFTFGSLVLLAPSASWLTKRFGKKEASVGALLFSVGMYLVMYFCHITDAKTYLVFLFLATLGAGLFNLMIWAFMTDVCDYHQYVTGDREDGTVYGVNFFARKVGQACAGAIGGFMLAIIGYQSSSTGGMVQSSAVQENIYMMANLLPALCLFLAAITLIYFYPLNRKQTLKMEETLNKLNGISK</sequence>
<proteinExistence type="inferred from homology"/>
<feature type="transmembrane region" description="Helical" evidence="2">
    <location>
        <begin position="203"/>
        <end position="226"/>
    </location>
</feature>
<accession>A0ABT8PYV1</accession>
<reference evidence="3 4" key="1">
    <citation type="submission" date="2023-07" db="EMBL/GenBank/DDBJ databases">
        <title>Citrobacter selenititolerans sp. nov., isolated from seleniferous soil.</title>
        <authorList>
            <person name="Zhang S."/>
            <person name="Li K."/>
            <person name="Peng J."/>
            <person name="Wang H."/>
            <person name="Sun J."/>
            <person name="Guo Y."/>
        </authorList>
    </citation>
    <scope>NUCLEOTIDE SEQUENCE [LARGE SCALE GENOMIC DNA]</scope>
    <source>
        <strain evidence="3 4">S2-9</strain>
    </source>
</reference>
<dbReference type="PANTHER" id="PTHR11328">
    <property type="entry name" value="MAJOR FACILITATOR SUPERFAMILY DOMAIN-CONTAINING PROTEIN"/>
    <property type="match status" value="1"/>
</dbReference>
<evidence type="ECO:0000256" key="2">
    <source>
        <dbReference type="SAM" id="Phobius"/>
    </source>
</evidence>
<keyword evidence="2" id="KW-0472">Membrane</keyword>
<dbReference type="InterPro" id="IPR001927">
    <property type="entry name" value="Na/Gal_symport"/>
</dbReference>
<feature type="transmembrane region" description="Helical" evidence="2">
    <location>
        <begin position="126"/>
        <end position="149"/>
    </location>
</feature>
<gene>
    <name evidence="3" type="ORF">Q0A17_17960</name>
</gene>
<dbReference type="InterPro" id="IPR039672">
    <property type="entry name" value="MFS_2"/>
</dbReference>
<evidence type="ECO:0000313" key="3">
    <source>
        <dbReference type="EMBL" id="MDN8601280.1"/>
    </source>
</evidence>
<evidence type="ECO:0000256" key="1">
    <source>
        <dbReference type="ARBA" id="ARBA00009617"/>
    </source>
</evidence>
<dbReference type="RefSeq" id="WP_301701469.1">
    <property type="nucleotide sequence ID" value="NZ_JAUJYW010000007.1"/>
</dbReference>
<feature type="transmembrane region" description="Helical" evidence="2">
    <location>
        <begin position="101"/>
        <end position="120"/>
    </location>
</feature>
<feature type="transmembrane region" description="Helical" evidence="2">
    <location>
        <begin position="56"/>
        <end position="80"/>
    </location>
</feature>
<comment type="caution">
    <text evidence="3">The sequence shown here is derived from an EMBL/GenBank/DDBJ whole genome shotgun (WGS) entry which is preliminary data.</text>
</comment>
<feature type="transmembrane region" description="Helical" evidence="2">
    <location>
        <begin position="319"/>
        <end position="337"/>
    </location>
</feature>
<feature type="transmembrane region" description="Helical" evidence="2">
    <location>
        <begin position="432"/>
        <end position="453"/>
    </location>
</feature>
<dbReference type="Gene3D" id="1.20.1250.20">
    <property type="entry name" value="MFS general substrate transporter like domains"/>
    <property type="match status" value="2"/>
</dbReference>
<dbReference type="EMBL" id="JAUJYW010000007">
    <property type="protein sequence ID" value="MDN8601280.1"/>
    <property type="molecule type" value="Genomic_DNA"/>
</dbReference>
<dbReference type="CDD" id="cd17332">
    <property type="entry name" value="MFS_MelB_like"/>
    <property type="match status" value="1"/>
</dbReference>
<feature type="transmembrane region" description="Helical" evidence="2">
    <location>
        <begin position="247"/>
        <end position="268"/>
    </location>
</feature>
<dbReference type="SUPFAM" id="SSF103473">
    <property type="entry name" value="MFS general substrate transporter"/>
    <property type="match status" value="1"/>
</dbReference>
<dbReference type="PANTHER" id="PTHR11328:SF24">
    <property type="entry name" value="MAJOR FACILITATOR SUPERFAMILY (MFS) PROFILE DOMAIN-CONTAINING PROTEIN"/>
    <property type="match status" value="1"/>
</dbReference>
<comment type="similarity">
    <text evidence="1">Belongs to the sodium:galactoside symporter (TC 2.A.2) family.</text>
</comment>
<feature type="transmembrane region" description="Helical" evidence="2">
    <location>
        <begin position="288"/>
        <end position="307"/>
    </location>
</feature>
<keyword evidence="4" id="KW-1185">Reference proteome</keyword>
<dbReference type="NCBIfam" id="TIGR00792">
    <property type="entry name" value="gph"/>
    <property type="match status" value="1"/>
</dbReference>
<dbReference type="InterPro" id="IPR036259">
    <property type="entry name" value="MFS_trans_sf"/>
</dbReference>
<organism evidence="3 4">
    <name type="scientific">Citrobacter enshiensis</name>
    <dbReference type="NCBI Taxonomy" id="2971264"/>
    <lineage>
        <taxon>Bacteria</taxon>
        <taxon>Pseudomonadati</taxon>
        <taxon>Pseudomonadota</taxon>
        <taxon>Gammaproteobacteria</taxon>
        <taxon>Enterobacterales</taxon>
        <taxon>Enterobacteriaceae</taxon>
        <taxon>Citrobacter</taxon>
    </lineage>
</organism>
<evidence type="ECO:0000313" key="4">
    <source>
        <dbReference type="Proteomes" id="UP001174867"/>
    </source>
</evidence>
<dbReference type="Proteomes" id="UP001174867">
    <property type="component" value="Unassembled WGS sequence"/>
</dbReference>
<dbReference type="Pfam" id="PF13347">
    <property type="entry name" value="MFS_2"/>
    <property type="match status" value="1"/>
</dbReference>
<name>A0ABT8PYV1_9ENTR</name>
<feature type="transmembrane region" description="Helical" evidence="2">
    <location>
        <begin position="170"/>
        <end position="191"/>
    </location>
</feature>
<keyword evidence="2" id="KW-1133">Transmembrane helix</keyword>
<protein>
    <submittedName>
        <fullName evidence="3">MFS transporter</fullName>
    </submittedName>
</protein>
<keyword evidence="2" id="KW-0812">Transmembrane</keyword>